<protein>
    <submittedName>
        <fullName evidence="2">GR25 family glycosyltransferase involved in LPS biosynthesis</fullName>
    </submittedName>
</protein>
<proteinExistence type="predicted"/>
<dbReference type="CDD" id="cd06532">
    <property type="entry name" value="Glyco_transf_25"/>
    <property type="match status" value="1"/>
</dbReference>
<name>A0A840WXM2_9RHOB</name>
<dbReference type="AlphaFoldDB" id="A0A840WXM2"/>
<reference evidence="2 3" key="1">
    <citation type="submission" date="2020-08" db="EMBL/GenBank/DDBJ databases">
        <title>Genomic Encyclopedia of Type Strains, Phase IV (KMG-IV): sequencing the most valuable type-strain genomes for metagenomic binning, comparative biology and taxonomic classification.</title>
        <authorList>
            <person name="Goeker M."/>
        </authorList>
    </citation>
    <scope>NUCLEOTIDE SEQUENCE [LARGE SCALE GENOMIC DNA]</scope>
    <source>
        <strain evidence="2 3">DSM 103377</strain>
    </source>
</reference>
<evidence type="ECO:0000313" key="3">
    <source>
        <dbReference type="Proteomes" id="UP000553766"/>
    </source>
</evidence>
<dbReference type="Proteomes" id="UP000553766">
    <property type="component" value="Unassembled WGS sequence"/>
</dbReference>
<feature type="domain" description="Glycosyl transferase family 25" evidence="1">
    <location>
        <begin position="198"/>
        <end position="379"/>
    </location>
</feature>
<dbReference type="Pfam" id="PF01755">
    <property type="entry name" value="Glyco_transf_25"/>
    <property type="match status" value="1"/>
</dbReference>
<organism evidence="2 3">
    <name type="scientific">Rubricella aquisinus</name>
    <dbReference type="NCBI Taxonomy" id="2028108"/>
    <lineage>
        <taxon>Bacteria</taxon>
        <taxon>Pseudomonadati</taxon>
        <taxon>Pseudomonadota</taxon>
        <taxon>Alphaproteobacteria</taxon>
        <taxon>Rhodobacterales</taxon>
        <taxon>Paracoccaceae</taxon>
        <taxon>Rubricella</taxon>
    </lineage>
</organism>
<evidence type="ECO:0000313" key="2">
    <source>
        <dbReference type="EMBL" id="MBB5515920.1"/>
    </source>
</evidence>
<accession>A0A840WXM2</accession>
<gene>
    <name evidence="2" type="ORF">FHS89_001940</name>
</gene>
<evidence type="ECO:0000259" key="1">
    <source>
        <dbReference type="Pfam" id="PF01755"/>
    </source>
</evidence>
<keyword evidence="3" id="KW-1185">Reference proteome</keyword>
<dbReference type="EMBL" id="JACIJS010000005">
    <property type="protein sequence ID" value="MBB5515920.1"/>
    <property type="molecule type" value="Genomic_DNA"/>
</dbReference>
<sequence>MAHTPLSLDDLAAITTRDRQGGAEDARLIRPLRHEVMNGAVQDIVHLDAKLEALYALIAKHRPRDALRGFHARCSGRFGPEQWGLPWVRGLTIAGALEEAAAEMSALLDQPSPPLALLAEAERVFYLSGDVARGQEMSQRLLADTSAPMPLRVRAGRRLVHLGQAAYVAKAAQDVFARLPVGQPGAARPDLSRPMRGFVISLDRAAHRMPSFQAAMGDQVRITRINAMDGQTLTDVEITEAKVSPRAKLTANEVACCLSHRAAWDAVAAQCEADEYALVFEDDARFIHGPGAGLAAATGAARAAGAGLVFLNISAVAQVLGRPATREGLQIRDIPTIHREGAAAWLKLKAGWGAYGYLISGAKAAELSAAWAQWRCHTALDWQMFLMAFPDPAEVQPFWSYRRGLNLLRAATAPRPSVPAHVCTYPLIETDDYGLSSIDY</sequence>
<dbReference type="InterPro" id="IPR002654">
    <property type="entry name" value="Glyco_trans_25"/>
</dbReference>
<dbReference type="RefSeq" id="WP_184011036.1">
    <property type="nucleotide sequence ID" value="NZ_JACIJS010000005.1"/>
</dbReference>
<keyword evidence="2" id="KW-0808">Transferase</keyword>
<dbReference type="GO" id="GO:0016740">
    <property type="term" value="F:transferase activity"/>
    <property type="evidence" value="ECO:0007669"/>
    <property type="project" value="UniProtKB-KW"/>
</dbReference>
<comment type="caution">
    <text evidence="2">The sequence shown here is derived from an EMBL/GenBank/DDBJ whole genome shotgun (WGS) entry which is preliminary data.</text>
</comment>